<dbReference type="STRING" id="470826.SAMN04488027_11716"/>
<name>A0A1G7Z2G9_9FLAO</name>
<keyword evidence="1" id="KW-0812">Transmembrane</keyword>
<dbReference type="Proteomes" id="UP000199296">
    <property type="component" value="Unassembled WGS sequence"/>
</dbReference>
<keyword evidence="1" id="KW-1133">Transmembrane helix</keyword>
<dbReference type="EMBL" id="FNCW01000017">
    <property type="protein sequence ID" value="SDH02928.1"/>
    <property type="molecule type" value="Genomic_DNA"/>
</dbReference>
<organism evidence="2 3">
    <name type="scientific">Psychroflexus sediminis</name>
    <dbReference type="NCBI Taxonomy" id="470826"/>
    <lineage>
        <taxon>Bacteria</taxon>
        <taxon>Pseudomonadati</taxon>
        <taxon>Bacteroidota</taxon>
        <taxon>Flavobacteriia</taxon>
        <taxon>Flavobacteriales</taxon>
        <taxon>Flavobacteriaceae</taxon>
        <taxon>Psychroflexus</taxon>
    </lineage>
</organism>
<gene>
    <name evidence="2" type="ORF">SAMN04488027_11716</name>
</gene>
<accession>A0A1G7Z2G9</accession>
<evidence type="ECO:0000256" key="1">
    <source>
        <dbReference type="SAM" id="Phobius"/>
    </source>
</evidence>
<evidence type="ECO:0000313" key="3">
    <source>
        <dbReference type="Proteomes" id="UP000199296"/>
    </source>
</evidence>
<dbReference type="RefSeq" id="WP_176752721.1">
    <property type="nucleotide sequence ID" value="NZ_FNCW01000017.1"/>
</dbReference>
<feature type="transmembrane region" description="Helical" evidence="1">
    <location>
        <begin position="67"/>
        <end position="86"/>
    </location>
</feature>
<proteinExistence type="predicted"/>
<keyword evidence="3" id="KW-1185">Reference proteome</keyword>
<evidence type="ECO:0000313" key="2">
    <source>
        <dbReference type="EMBL" id="SDH02928.1"/>
    </source>
</evidence>
<dbReference type="AlphaFoldDB" id="A0A1G7Z2G9"/>
<reference evidence="2 3" key="1">
    <citation type="submission" date="2016-10" db="EMBL/GenBank/DDBJ databases">
        <authorList>
            <person name="de Groot N.N."/>
        </authorList>
    </citation>
    <scope>NUCLEOTIDE SEQUENCE [LARGE SCALE GENOMIC DNA]</scope>
    <source>
        <strain evidence="2 3">DSM 19803</strain>
    </source>
</reference>
<sequence length="87" mass="9834">MPKLVRLTTVPLSLQYLIKGQPRFMSAFFEVLCVSSGPKEQLKKVSGYEQVKVQEVKMTRQITPIQFLASMVSAGAYYFFSVLVLLV</sequence>
<protein>
    <submittedName>
        <fullName evidence="2">Uncharacterized protein</fullName>
    </submittedName>
</protein>
<keyword evidence="1" id="KW-0472">Membrane</keyword>